<feature type="region of interest" description="Disordered" evidence="1">
    <location>
        <begin position="270"/>
        <end position="302"/>
    </location>
</feature>
<name>A0ABR4GNX0_9EURO</name>
<comment type="caution">
    <text evidence="2">The sequence shown here is derived from an EMBL/GenBank/DDBJ whole genome shotgun (WGS) entry which is preliminary data.</text>
</comment>
<accession>A0ABR4GNX0</accession>
<dbReference type="InterPro" id="IPR021833">
    <property type="entry name" value="DUF3425"/>
</dbReference>
<sequence>MEHRVTQLSCPQDEAKQAGDGPADAETEANKQRRKAQNRKNQRARRESASRYRSPVLCSGNPTGLRLKDKDTGAGQGSRPYHVRRWRLNELDDYPPQGTSLASESATTTHTISPGPPRTYTGSSPSTAERTIVLRGSPPPAGAHIYQPSTLDPQPFLFPLSSDHLLHLIQYNVFRAFVSNKRTLNTLPTDLATCSATWPCRDDTTRFPLNPNMPLSLIPTNLQQTHDHSTWINVIPFPRIRDNLIRCEGRFDHGELMQDLTGELMASTLAPRRRGTLGTTTRPEDSHRPSPLSLPSGIDTDEVTSGRNGLIVWGEPHEPQSWEATPGFLAKWTWAVEGCEELVEISNTWRIIRGEEPMQLSVSRSYPPPPVSHVAQVSDDVDECPYRV</sequence>
<reference evidence="2 3" key="1">
    <citation type="submission" date="2024-07" db="EMBL/GenBank/DDBJ databases">
        <title>Section-level genome sequencing and comparative genomics of Aspergillus sections Usti and Cavernicolus.</title>
        <authorList>
            <consortium name="Lawrence Berkeley National Laboratory"/>
            <person name="Nybo J.L."/>
            <person name="Vesth T.C."/>
            <person name="Theobald S."/>
            <person name="Frisvad J.C."/>
            <person name="Larsen T.O."/>
            <person name="Kjaerboelling I."/>
            <person name="Rothschild-Mancinelli K."/>
            <person name="Lyhne E.K."/>
            <person name="Kogle M.E."/>
            <person name="Barry K."/>
            <person name="Clum A."/>
            <person name="Na H."/>
            <person name="Ledsgaard L."/>
            <person name="Lin J."/>
            <person name="Lipzen A."/>
            <person name="Kuo A."/>
            <person name="Riley R."/>
            <person name="Mondo S."/>
            <person name="Labutti K."/>
            <person name="Haridas S."/>
            <person name="Pangalinan J."/>
            <person name="Salamov A.A."/>
            <person name="Simmons B.A."/>
            <person name="Magnuson J.K."/>
            <person name="Chen J."/>
            <person name="Drula E."/>
            <person name="Henrissat B."/>
            <person name="Wiebenga A."/>
            <person name="Lubbers R.J."/>
            <person name="Gomes A.C."/>
            <person name="Makela M.R."/>
            <person name="Stajich J."/>
            <person name="Grigoriev I.V."/>
            <person name="Mortensen U.H."/>
            <person name="De Vries R.P."/>
            <person name="Baker S.E."/>
            <person name="Andersen M.R."/>
        </authorList>
    </citation>
    <scope>NUCLEOTIDE SEQUENCE [LARGE SCALE GENOMIC DNA]</scope>
    <source>
        <strain evidence="2 3">CBS 209.92</strain>
    </source>
</reference>
<dbReference type="EMBL" id="JBFTWV010000003">
    <property type="protein sequence ID" value="KAL2800566.1"/>
    <property type="molecule type" value="Genomic_DNA"/>
</dbReference>
<feature type="compositionally biased region" description="Polar residues" evidence="1">
    <location>
        <begin position="97"/>
        <end position="112"/>
    </location>
</feature>
<evidence type="ECO:0000256" key="1">
    <source>
        <dbReference type="SAM" id="MobiDB-lite"/>
    </source>
</evidence>
<dbReference type="PANTHER" id="PTHR38116">
    <property type="entry name" value="CHROMOSOME 7, WHOLE GENOME SHOTGUN SEQUENCE"/>
    <property type="match status" value="1"/>
</dbReference>
<feature type="compositionally biased region" description="Polar residues" evidence="1">
    <location>
        <begin position="1"/>
        <end position="10"/>
    </location>
</feature>
<feature type="compositionally biased region" description="Basic residues" evidence="1">
    <location>
        <begin position="32"/>
        <end position="43"/>
    </location>
</feature>
<evidence type="ECO:0000313" key="2">
    <source>
        <dbReference type="EMBL" id="KAL2800566.1"/>
    </source>
</evidence>
<proteinExistence type="predicted"/>
<feature type="region of interest" description="Disordered" evidence="1">
    <location>
        <begin position="1"/>
        <end position="125"/>
    </location>
</feature>
<dbReference type="Pfam" id="PF11905">
    <property type="entry name" value="DUF3425"/>
    <property type="match status" value="1"/>
</dbReference>
<organism evidence="2 3">
    <name type="scientific">Aspergillus keveii</name>
    <dbReference type="NCBI Taxonomy" id="714993"/>
    <lineage>
        <taxon>Eukaryota</taxon>
        <taxon>Fungi</taxon>
        <taxon>Dikarya</taxon>
        <taxon>Ascomycota</taxon>
        <taxon>Pezizomycotina</taxon>
        <taxon>Eurotiomycetes</taxon>
        <taxon>Eurotiomycetidae</taxon>
        <taxon>Eurotiales</taxon>
        <taxon>Aspergillaceae</taxon>
        <taxon>Aspergillus</taxon>
        <taxon>Aspergillus subgen. Nidulantes</taxon>
    </lineage>
</organism>
<evidence type="ECO:0008006" key="4">
    <source>
        <dbReference type="Google" id="ProtNLM"/>
    </source>
</evidence>
<dbReference type="PANTHER" id="PTHR38116:SF1">
    <property type="entry name" value="BZIP DOMAIN-CONTAINING PROTEIN"/>
    <property type="match status" value="1"/>
</dbReference>
<keyword evidence="3" id="KW-1185">Reference proteome</keyword>
<protein>
    <recommendedName>
        <fullName evidence="4">BZIP domain-containing protein</fullName>
    </recommendedName>
</protein>
<dbReference type="Proteomes" id="UP001610563">
    <property type="component" value="Unassembled WGS sequence"/>
</dbReference>
<gene>
    <name evidence="2" type="ORF">BJX66DRAFT_332131</name>
</gene>
<evidence type="ECO:0000313" key="3">
    <source>
        <dbReference type="Proteomes" id="UP001610563"/>
    </source>
</evidence>